<feature type="compositionally biased region" description="Acidic residues" evidence="1">
    <location>
        <begin position="366"/>
        <end position="375"/>
    </location>
</feature>
<name>A0ABD1GTJ8_SALDI</name>
<protein>
    <submittedName>
        <fullName evidence="2">DNA-binding protein BIN4-like isoform X1</fullName>
    </submittedName>
</protein>
<feature type="compositionally biased region" description="Basic and acidic residues" evidence="1">
    <location>
        <begin position="1"/>
        <end position="10"/>
    </location>
</feature>
<dbReference type="PANTHER" id="PTHR34810">
    <property type="entry name" value="DNA-BINDING PROTEIN BIN4"/>
    <property type="match status" value="1"/>
</dbReference>
<organism evidence="2 3">
    <name type="scientific">Salvia divinorum</name>
    <name type="common">Maria pastora</name>
    <name type="synonym">Diviner's sage</name>
    <dbReference type="NCBI Taxonomy" id="28513"/>
    <lineage>
        <taxon>Eukaryota</taxon>
        <taxon>Viridiplantae</taxon>
        <taxon>Streptophyta</taxon>
        <taxon>Embryophyta</taxon>
        <taxon>Tracheophyta</taxon>
        <taxon>Spermatophyta</taxon>
        <taxon>Magnoliopsida</taxon>
        <taxon>eudicotyledons</taxon>
        <taxon>Gunneridae</taxon>
        <taxon>Pentapetalae</taxon>
        <taxon>asterids</taxon>
        <taxon>lamiids</taxon>
        <taxon>Lamiales</taxon>
        <taxon>Lamiaceae</taxon>
        <taxon>Nepetoideae</taxon>
        <taxon>Mentheae</taxon>
        <taxon>Salviinae</taxon>
        <taxon>Salvia</taxon>
        <taxon>Salvia subgen. Calosphace</taxon>
    </lineage>
</organism>
<feature type="compositionally biased region" description="Basic and acidic residues" evidence="1">
    <location>
        <begin position="51"/>
        <end position="68"/>
    </location>
</feature>
<dbReference type="PANTHER" id="PTHR34810:SF1">
    <property type="entry name" value="DNA-BINDING PROTEIN BIN4"/>
    <property type="match status" value="1"/>
</dbReference>
<sequence>MSDSREESPDWLRSFQPPTESAIELSSGSDSPLDRSPVSDDEDNVNLSRLFKKEATQVSKSKDSDDGKVTLFEGPVKGKSPKKISKAKQTTPKKRKQDDDSGRGKRAKGKDRSEGNTPENLGKSHGENTSIWSLSSDSESAPDARPIKKSKPNMKKLSASKDFDPDDKKEDYDSLLDHDIESLKNQAPKVKSPVEKLEKVDEKSSKEMDMDISIKGDNDDKDNLMKEDVSGKRSGHQVSSSRVPLFLSEKVQRLKALVECDGDSIDLSGDVGSVGRVVIADDSSKKHEMLLDLKGTIYKTTIVPSRTFCVVSFSQSEAKIEAIMNDYIQLKPQSNVYESETMVEGTLDGFSFDSDEEADKPIVEADQQEGAEEQPADGKTKKKTDKKPVSGKKKGKPTGDKPTKKVMKKKPQVSKKGKTKK</sequence>
<evidence type="ECO:0000313" key="2">
    <source>
        <dbReference type="EMBL" id="KAL1547322.1"/>
    </source>
</evidence>
<feature type="compositionally biased region" description="Basic residues" evidence="1">
    <location>
        <begin position="404"/>
        <end position="421"/>
    </location>
</feature>
<feature type="compositionally biased region" description="Basic and acidic residues" evidence="1">
    <location>
        <begin position="159"/>
        <end position="182"/>
    </location>
</feature>
<gene>
    <name evidence="2" type="ORF">AAHA92_23814</name>
</gene>
<feature type="compositionally biased region" description="Basic and acidic residues" evidence="1">
    <location>
        <begin position="192"/>
        <end position="223"/>
    </location>
</feature>
<reference evidence="2 3" key="1">
    <citation type="submission" date="2024-06" db="EMBL/GenBank/DDBJ databases">
        <title>A chromosome level genome sequence of Diviner's sage (Salvia divinorum).</title>
        <authorList>
            <person name="Ford S.A."/>
            <person name="Ro D.-K."/>
            <person name="Ness R.W."/>
            <person name="Phillips M.A."/>
        </authorList>
    </citation>
    <scope>NUCLEOTIDE SEQUENCE [LARGE SCALE GENOMIC DNA]</scope>
    <source>
        <strain evidence="2">SAF-2024a</strain>
        <tissue evidence="2">Leaf</tissue>
    </source>
</reference>
<feature type="compositionally biased region" description="Basic residues" evidence="1">
    <location>
        <begin position="79"/>
        <end position="95"/>
    </location>
</feature>
<comment type="caution">
    <text evidence="2">The sequence shown here is derived from an EMBL/GenBank/DDBJ whole genome shotgun (WGS) entry which is preliminary data.</text>
</comment>
<dbReference type="EMBL" id="JBEAFC010000008">
    <property type="protein sequence ID" value="KAL1547322.1"/>
    <property type="molecule type" value="Genomic_DNA"/>
</dbReference>
<dbReference type="Proteomes" id="UP001567538">
    <property type="component" value="Unassembled WGS sequence"/>
</dbReference>
<evidence type="ECO:0000256" key="1">
    <source>
        <dbReference type="SAM" id="MobiDB-lite"/>
    </source>
</evidence>
<feature type="compositionally biased region" description="Basic residues" evidence="1">
    <location>
        <begin position="380"/>
        <end position="396"/>
    </location>
</feature>
<proteinExistence type="predicted"/>
<feature type="region of interest" description="Disordered" evidence="1">
    <location>
        <begin position="1"/>
        <end position="223"/>
    </location>
</feature>
<dbReference type="AlphaFoldDB" id="A0ABD1GTJ8"/>
<feature type="compositionally biased region" description="Polar residues" evidence="1">
    <location>
        <begin position="127"/>
        <end position="139"/>
    </location>
</feature>
<accession>A0ABD1GTJ8</accession>
<evidence type="ECO:0000313" key="3">
    <source>
        <dbReference type="Proteomes" id="UP001567538"/>
    </source>
</evidence>
<feature type="compositionally biased region" description="Polar residues" evidence="1">
    <location>
        <begin position="16"/>
        <end position="30"/>
    </location>
</feature>
<feature type="region of interest" description="Disordered" evidence="1">
    <location>
        <begin position="348"/>
        <end position="421"/>
    </location>
</feature>
<keyword evidence="3" id="KW-1185">Reference proteome</keyword>
<dbReference type="InterPro" id="IPR033246">
    <property type="entry name" value="BIN4"/>
</dbReference>